<dbReference type="EMBL" id="JAPFFF010000016">
    <property type="protein sequence ID" value="KAK8865435.1"/>
    <property type="molecule type" value="Genomic_DNA"/>
</dbReference>
<name>A0ABR2IM99_9EUKA</name>
<dbReference type="SUPFAM" id="SSF48371">
    <property type="entry name" value="ARM repeat"/>
    <property type="match status" value="2"/>
</dbReference>
<keyword evidence="2" id="KW-1185">Reference proteome</keyword>
<organism evidence="1 2">
    <name type="scientific">Tritrichomonas musculus</name>
    <dbReference type="NCBI Taxonomy" id="1915356"/>
    <lineage>
        <taxon>Eukaryota</taxon>
        <taxon>Metamonada</taxon>
        <taxon>Parabasalia</taxon>
        <taxon>Tritrichomonadida</taxon>
        <taxon>Tritrichomonadidae</taxon>
        <taxon>Tritrichomonas</taxon>
    </lineage>
</organism>
<evidence type="ECO:0000313" key="1">
    <source>
        <dbReference type="EMBL" id="KAK8865435.1"/>
    </source>
</evidence>
<protein>
    <submittedName>
        <fullName evidence="1">Uncharacterized protein</fullName>
    </submittedName>
</protein>
<reference evidence="1 2" key="1">
    <citation type="submission" date="2024-04" db="EMBL/GenBank/DDBJ databases">
        <title>Tritrichomonas musculus Genome.</title>
        <authorList>
            <person name="Alves-Ferreira E."/>
            <person name="Grigg M."/>
            <person name="Lorenzi H."/>
            <person name="Galac M."/>
        </authorList>
    </citation>
    <scope>NUCLEOTIDE SEQUENCE [LARGE SCALE GENOMIC DNA]</scope>
    <source>
        <strain evidence="1 2">EAF2021</strain>
    </source>
</reference>
<dbReference type="Proteomes" id="UP001470230">
    <property type="component" value="Unassembled WGS sequence"/>
</dbReference>
<evidence type="ECO:0000313" key="2">
    <source>
        <dbReference type="Proteomes" id="UP001470230"/>
    </source>
</evidence>
<accession>A0ABR2IM99</accession>
<comment type="caution">
    <text evidence="1">The sequence shown here is derived from an EMBL/GenBank/DDBJ whole genome shotgun (WGS) entry which is preliminary data.</text>
</comment>
<gene>
    <name evidence="1" type="ORF">M9Y10_010982</name>
</gene>
<dbReference type="InterPro" id="IPR016024">
    <property type="entry name" value="ARM-type_fold"/>
</dbReference>
<sequence length="1604" mass="186642">MKLPLKDNESNNTLAINFAQLLFKIITIYPVKNYKAQCTAVNYLLVFLKTNNQISGLTFEWLPFYRVMKYFIKTKPFFPSIKEESTSINFKNLAFLLSDYFPDEIDTQIDGVTVKTSTNEQLHKKFVIKKKNLSQFNLFLPYSKGKYNIFFPYIVHCLQENSNDLICLPIIFRTICCNIEDDFSFLLPLVKKLISVLILNSGRKGSLFLVTIICALFISPPTRLQILDFFDKTLPALRSLAHSSSQESSQFIQNFAMRIVKVTFNFLEKLNKDDPNKKIFNMKKELGPSQEEIHRLFTMMSEINILGIHHISSGTPIQILLKVDPLLMDRYFEIALGCINSTDSVDIASGGWVILNALISSIEKSETLLNNFDSIFRFAINNFHDFGLQFHILNFLLSVFLKVPFNSEKTIQALKHVNFAELANLYYSKLFEIFRSLPHTREGEAQLSQSLDDHINLSSVFLLKYCDDSVKNELLPLFTSLANDENISGCYKPVELILANYTCSSSREQAQKIIKAFKRQIDLEHHDVNMFRYLLNVYSTIVISNENTVESIIETIDVLLKFTNNEDEKVRKIAWCAIYNSLTFFDRKYSTDISFKKDVVKDNIFQLVKLEDFEIKDDPIIDLTNLKYEVFDPFYDKLLTSKDPKEVTALLNDIGPYMFFTLNTFNEYLEGSTDDINEIYRGSINVSPDLVKKSIPCIEKYIKCVIRLVKDFPDNENIITNIINNSLLIGYNSSSLTCIIEYHFASYDFSKAHYDLPYLEHIMYCAKNQRKSFLIPPLTDDMKELISLVADLAVCDNMNIQTSCISFLKNAIVYYSSYVNQVIEKIINKDHSSHYKDFIFFLTNVCNEDCVMYNDKLLCKIIIFLLDNFNSNDENSLKCVNQFFFITCLQIDPSGTNKSNKQEYIDLLKELEDKYLFKYPASKTYNQLMVEIIRMCLKQVDEISDKVLEYIIKTLTHYNEQVSFFAQVCFIHIMERRSKFTKEKVMIDKYRTVADFPNIFDQVSVQFPHIGLYFPHSLNVVDESEEDNQSETTFNDGEYSIESATPNSLDVNITDCTINEEVKKVFSTFEKIKIHWDYDEFYDSDYFSLTEFSADFKKDHYYRKKYEFHENELLMKNIKNFFASATNSMDEADASNSIHYDKIWEQYSLTVGPHCTKKMSKICNKYLSCYYERSPLITTQILADMITGFMQGIRFWPIEDRISFFQLVVLPVTCVISSNPATSDLVESIYINANISTNPYTFAPLIKVFSLITLNGPNLPVYSRTLTSVISKQVTLRHDLFFNAIDQFYHQYIVDFMNKMGEYKSNEIENIINIFFFFIDACTDYEKTSPYYSEKVEEKKQFVIKLFDDILSLQVTDENMKHNFIQFLSEALEFFSTSLKVERQMLAPVLIKHLHTIFVMLNSSNENEEEFFIESVSLFICNDLFLVDEEIEFSFVSALVKELMISSLPMQLVLLESVNIMFENNVINMSEDNYAKYEEILLNYNRHAIANSIGKEVRLKIAKIIGIFEIRKCTFDPNSSDVEDNVLKAASIVLNTFLFDHVDEIVTRALEYMEEKCSSRDPRNKDFFESVSEIFIQRHSNYVINEAYEVVSQYRSRIHPSYMS</sequence>
<proteinExistence type="predicted"/>